<evidence type="ECO:0000256" key="2">
    <source>
        <dbReference type="ARBA" id="ARBA00004642"/>
    </source>
</evidence>
<protein>
    <recommendedName>
        <fullName evidence="4">MAU2 chromatid cohesion factor homolog</fullName>
    </recommendedName>
    <alternativeName>
        <fullName evidence="14">Cohesin loading complex subunit SCC4 homolog</fullName>
    </alternativeName>
    <alternativeName>
        <fullName evidence="15">Tetratricopeptide repeat protein 29</fullName>
    </alternativeName>
</protein>
<dbReference type="InterPro" id="IPR011990">
    <property type="entry name" value="TPR-like_helical_dom_sf"/>
</dbReference>
<gene>
    <name evidence="18" type="primary">LOC106468483</name>
</gene>
<dbReference type="PANTHER" id="PTHR46630:SF1">
    <property type="entry name" value="TETRATRICOPEPTIDE REPEAT PROTEIN 29"/>
    <property type="match status" value="1"/>
</dbReference>
<evidence type="ECO:0000256" key="7">
    <source>
        <dbReference type="ARBA" id="ARBA00022737"/>
    </source>
</evidence>
<dbReference type="GeneID" id="106468483"/>
<evidence type="ECO:0000256" key="10">
    <source>
        <dbReference type="ARBA" id="ARBA00022829"/>
    </source>
</evidence>
<dbReference type="InterPro" id="IPR019734">
    <property type="entry name" value="TPR_rpt"/>
</dbReference>
<comment type="function">
    <text evidence="16">Axonemal protein which is implicated in axonemal and/or peri-axonemal structure assembly and regulates flagellum assembly and beating and therefore sperm motility.</text>
</comment>
<keyword evidence="7" id="KW-0677">Repeat</keyword>
<keyword evidence="9" id="KW-0802">TPR repeat</keyword>
<keyword evidence="8" id="KW-0498">Mitosis</keyword>
<dbReference type="Proteomes" id="UP000694941">
    <property type="component" value="Unplaced"/>
</dbReference>
<comment type="subcellular location">
    <subcellularLocation>
        <location evidence="1">Cytoplasm</location>
    </subcellularLocation>
    <subcellularLocation>
        <location evidence="2">Nucleus</location>
        <location evidence="2">Nucleoplasm</location>
    </subcellularLocation>
</comment>
<evidence type="ECO:0000256" key="4">
    <source>
        <dbReference type="ARBA" id="ARBA00017198"/>
    </source>
</evidence>
<evidence type="ECO:0000313" key="18">
    <source>
        <dbReference type="RefSeq" id="XP_013784367.1"/>
    </source>
</evidence>
<keyword evidence="6" id="KW-0132">Cell division</keyword>
<keyword evidence="5" id="KW-0963">Cytoplasm</keyword>
<dbReference type="InterPro" id="IPR051476">
    <property type="entry name" value="Bac_ResReg_Asp_Phosphatase"/>
</dbReference>
<dbReference type="SUPFAM" id="SSF48452">
    <property type="entry name" value="TPR-like"/>
    <property type="match status" value="1"/>
</dbReference>
<reference evidence="18" key="1">
    <citation type="submission" date="2025-08" db="UniProtKB">
        <authorList>
            <consortium name="RefSeq"/>
        </authorList>
    </citation>
    <scope>IDENTIFICATION</scope>
    <source>
        <tissue evidence="18">Muscle</tissue>
    </source>
</reference>
<dbReference type="Pfam" id="PF10345">
    <property type="entry name" value="Cohesin_load"/>
    <property type="match status" value="1"/>
</dbReference>
<keyword evidence="12" id="KW-0131">Cell cycle</keyword>
<evidence type="ECO:0000256" key="9">
    <source>
        <dbReference type="ARBA" id="ARBA00022803"/>
    </source>
</evidence>
<dbReference type="SMART" id="SM00028">
    <property type="entry name" value="TPR"/>
    <property type="match status" value="2"/>
</dbReference>
<name>A0ABM1BLF7_LIMPO</name>
<evidence type="ECO:0000256" key="16">
    <source>
        <dbReference type="ARBA" id="ARBA00044739"/>
    </source>
</evidence>
<evidence type="ECO:0000256" key="1">
    <source>
        <dbReference type="ARBA" id="ARBA00004496"/>
    </source>
</evidence>
<evidence type="ECO:0000256" key="5">
    <source>
        <dbReference type="ARBA" id="ARBA00022490"/>
    </source>
</evidence>
<proteinExistence type="inferred from homology"/>
<evidence type="ECO:0000256" key="3">
    <source>
        <dbReference type="ARBA" id="ARBA00008585"/>
    </source>
</evidence>
<dbReference type="PANTHER" id="PTHR46630">
    <property type="entry name" value="TETRATRICOPEPTIDE REPEAT PROTEIN 29"/>
    <property type="match status" value="1"/>
</dbReference>
<comment type="function">
    <text evidence="13">Required for association of the cohesin complex with chromatin during interphase. Plays a role in sister chromatid cohesion and normal progression through prometaphase.</text>
</comment>
<evidence type="ECO:0000256" key="11">
    <source>
        <dbReference type="ARBA" id="ARBA00023242"/>
    </source>
</evidence>
<evidence type="ECO:0000256" key="8">
    <source>
        <dbReference type="ARBA" id="ARBA00022776"/>
    </source>
</evidence>
<keyword evidence="11" id="KW-0539">Nucleus</keyword>
<keyword evidence="10" id="KW-0159">Chromosome partition</keyword>
<comment type="similarity">
    <text evidence="3">Belongs to the SCC4/mau-2 family.</text>
</comment>
<organism evidence="17 18">
    <name type="scientific">Limulus polyphemus</name>
    <name type="common">Atlantic horseshoe crab</name>
    <dbReference type="NCBI Taxonomy" id="6850"/>
    <lineage>
        <taxon>Eukaryota</taxon>
        <taxon>Metazoa</taxon>
        <taxon>Ecdysozoa</taxon>
        <taxon>Arthropoda</taxon>
        <taxon>Chelicerata</taxon>
        <taxon>Merostomata</taxon>
        <taxon>Xiphosura</taxon>
        <taxon>Limulidae</taxon>
        <taxon>Limulus</taxon>
    </lineage>
</organism>
<accession>A0ABM1BLF7</accession>
<evidence type="ECO:0000256" key="14">
    <source>
        <dbReference type="ARBA" id="ARBA00030523"/>
    </source>
</evidence>
<sequence length="343" mass="38653">MSSSEENETVSQQKQLKEQLVSLNREELLRLRSTPGHYECVRLLKIGCPESYEELLSLLQDLAGDVNSKSSVNLENNKRKVQLISDGLQKSEVFHRQGDWKTAYKARESLALCFSEHDEDIDLAKHFFISCLTMCLEQPDSERKTRAFVYQNLGLLDERAGNFQSALTHLETAAELAKTVPCMGKGGKTLLYREIAGQCHQVCLTLGSLVKKGDASGPLFYYYKALDHALVAKDKKAEAKAHYKISLEYLEEGMNYQLAEEHLKKYKKLCQETDDLEGLCQAHHGLATIQERQGNRGAALKVLKECLKKTEELDESKSLEMLAISNVKLGILYTSMELQLSAI</sequence>
<evidence type="ECO:0000256" key="12">
    <source>
        <dbReference type="ARBA" id="ARBA00023306"/>
    </source>
</evidence>
<keyword evidence="17" id="KW-1185">Reference proteome</keyword>
<evidence type="ECO:0000256" key="6">
    <source>
        <dbReference type="ARBA" id="ARBA00022618"/>
    </source>
</evidence>
<evidence type="ECO:0000256" key="13">
    <source>
        <dbReference type="ARBA" id="ARBA00025632"/>
    </source>
</evidence>
<evidence type="ECO:0000256" key="15">
    <source>
        <dbReference type="ARBA" id="ARBA00040665"/>
    </source>
</evidence>
<dbReference type="RefSeq" id="XP_013784367.1">
    <property type="nucleotide sequence ID" value="XM_013928913.1"/>
</dbReference>
<evidence type="ECO:0000313" key="17">
    <source>
        <dbReference type="Proteomes" id="UP000694941"/>
    </source>
</evidence>
<dbReference type="InterPro" id="IPR019440">
    <property type="entry name" value="MAU2"/>
</dbReference>
<dbReference type="Gene3D" id="1.25.40.10">
    <property type="entry name" value="Tetratricopeptide repeat domain"/>
    <property type="match status" value="1"/>
</dbReference>